<dbReference type="RefSeq" id="WP_189532430.1">
    <property type="nucleotide sequence ID" value="NZ_BMYX01000005.1"/>
</dbReference>
<name>A0A918P0G4_9NEIS</name>
<gene>
    <name evidence="2" type="ORF">GCM10011289_12790</name>
</gene>
<organism evidence="2 3">
    <name type="scientific">Paludibacterium paludis</name>
    <dbReference type="NCBI Taxonomy" id="1225769"/>
    <lineage>
        <taxon>Bacteria</taxon>
        <taxon>Pseudomonadati</taxon>
        <taxon>Pseudomonadota</taxon>
        <taxon>Betaproteobacteria</taxon>
        <taxon>Neisseriales</taxon>
        <taxon>Chromobacteriaceae</taxon>
        <taxon>Paludibacterium</taxon>
    </lineage>
</organism>
<evidence type="ECO:0000313" key="3">
    <source>
        <dbReference type="Proteomes" id="UP000645257"/>
    </source>
</evidence>
<evidence type="ECO:0000259" key="1">
    <source>
        <dbReference type="PROSITE" id="PS50075"/>
    </source>
</evidence>
<dbReference type="InterPro" id="IPR009081">
    <property type="entry name" value="PP-bd_ACP"/>
</dbReference>
<dbReference type="PROSITE" id="PS50075">
    <property type="entry name" value="CARRIER"/>
    <property type="match status" value="1"/>
</dbReference>
<sequence length="82" mass="9039">MDSTFEQHVIAALADYLGVDTADLSLDQHLENDLELDSTEFVCLLVSIEKACKVELAGLRFADMKTVRDIVAAVENRARTLA</sequence>
<dbReference type="Proteomes" id="UP000645257">
    <property type="component" value="Unassembled WGS sequence"/>
</dbReference>
<keyword evidence="3" id="KW-1185">Reference proteome</keyword>
<dbReference type="Pfam" id="PF00550">
    <property type="entry name" value="PP-binding"/>
    <property type="match status" value="1"/>
</dbReference>
<comment type="caution">
    <text evidence="2">The sequence shown here is derived from an EMBL/GenBank/DDBJ whole genome shotgun (WGS) entry which is preliminary data.</text>
</comment>
<evidence type="ECO:0000313" key="2">
    <source>
        <dbReference type="EMBL" id="GGY11309.1"/>
    </source>
</evidence>
<reference evidence="2" key="1">
    <citation type="journal article" date="2014" name="Int. J. Syst. Evol. Microbiol.">
        <title>Complete genome sequence of Corynebacterium casei LMG S-19264T (=DSM 44701T), isolated from a smear-ripened cheese.</title>
        <authorList>
            <consortium name="US DOE Joint Genome Institute (JGI-PGF)"/>
            <person name="Walter F."/>
            <person name="Albersmeier A."/>
            <person name="Kalinowski J."/>
            <person name="Ruckert C."/>
        </authorList>
    </citation>
    <scope>NUCLEOTIDE SEQUENCE</scope>
    <source>
        <strain evidence="2">KCTC 32182</strain>
    </source>
</reference>
<dbReference type="EMBL" id="BMYX01000005">
    <property type="protein sequence ID" value="GGY11309.1"/>
    <property type="molecule type" value="Genomic_DNA"/>
</dbReference>
<dbReference type="Gene3D" id="1.10.1200.10">
    <property type="entry name" value="ACP-like"/>
    <property type="match status" value="1"/>
</dbReference>
<dbReference type="InterPro" id="IPR036736">
    <property type="entry name" value="ACP-like_sf"/>
</dbReference>
<dbReference type="AlphaFoldDB" id="A0A918P0G4"/>
<reference evidence="2" key="2">
    <citation type="submission" date="2020-09" db="EMBL/GenBank/DDBJ databases">
        <authorList>
            <person name="Sun Q."/>
            <person name="Kim S."/>
        </authorList>
    </citation>
    <scope>NUCLEOTIDE SEQUENCE</scope>
    <source>
        <strain evidence="2">KCTC 32182</strain>
    </source>
</reference>
<protein>
    <recommendedName>
        <fullName evidence="1">Carrier domain-containing protein</fullName>
    </recommendedName>
</protein>
<proteinExistence type="predicted"/>
<feature type="domain" description="Carrier" evidence="1">
    <location>
        <begin position="3"/>
        <end position="78"/>
    </location>
</feature>
<accession>A0A918P0G4</accession>
<dbReference type="SUPFAM" id="SSF47336">
    <property type="entry name" value="ACP-like"/>
    <property type="match status" value="1"/>
</dbReference>